<dbReference type="PANTHER" id="PTHR35610:SF7">
    <property type="entry name" value="3-ISOPROPYLMALATE DEHYDRATASE"/>
    <property type="match status" value="1"/>
</dbReference>
<organism evidence="2">
    <name type="scientific">Candidatus Methanophagaceae archaeon ANME-1 ERB6</name>
    <dbReference type="NCBI Taxonomy" id="2759912"/>
    <lineage>
        <taxon>Archaea</taxon>
        <taxon>Methanobacteriati</taxon>
        <taxon>Methanobacteriota</taxon>
        <taxon>Stenosarchaea group</taxon>
        <taxon>Methanomicrobia</taxon>
        <taxon>Candidatus Methanophagales</taxon>
        <taxon>Candidatus Methanophagaceae</taxon>
    </lineage>
</organism>
<dbReference type="EMBL" id="MT631549">
    <property type="protein sequence ID" value="QNO53723.1"/>
    <property type="molecule type" value="Genomic_DNA"/>
</dbReference>
<dbReference type="AlphaFoldDB" id="A0A7G9Z0D9"/>
<feature type="region of interest" description="Disordered" evidence="1">
    <location>
        <begin position="236"/>
        <end position="266"/>
    </location>
</feature>
<dbReference type="Gene3D" id="3.40.50.10900">
    <property type="entry name" value="PAC-like subunit"/>
    <property type="match status" value="1"/>
</dbReference>
<protein>
    <recommendedName>
        <fullName evidence="3">PAC2 family protein</fullName>
    </recommendedName>
</protein>
<gene>
    <name evidence="2" type="ORF">ONPGGGGH_00022</name>
</gene>
<dbReference type="InterPro" id="IPR019151">
    <property type="entry name" value="Proteasome_assmbl_chaperone_2"/>
</dbReference>
<dbReference type="SUPFAM" id="SSF159659">
    <property type="entry name" value="Cgl1923-like"/>
    <property type="match status" value="1"/>
</dbReference>
<dbReference type="PANTHER" id="PTHR35610">
    <property type="entry name" value="3-ISOPROPYLMALATE DEHYDRATASE-RELATED"/>
    <property type="match status" value="1"/>
</dbReference>
<evidence type="ECO:0008006" key="3">
    <source>
        <dbReference type="Google" id="ProtNLM"/>
    </source>
</evidence>
<evidence type="ECO:0000313" key="2">
    <source>
        <dbReference type="EMBL" id="QNO53723.1"/>
    </source>
</evidence>
<name>A0A7G9Z0D9_9EURY</name>
<reference evidence="2" key="1">
    <citation type="submission" date="2020-06" db="EMBL/GenBank/DDBJ databases">
        <title>Unique genomic features of the anaerobic methanotrophic archaea.</title>
        <authorList>
            <person name="Chadwick G.L."/>
            <person name="Skennerton C.T."/>
            <person name="Laso-Perez R."/>
            <person name="Leu A.O."/>
            <person name="Speth D.R."/>
            <person name="Yu H."/>
            <person name="Morgan-Lang C."/>
            <person name="Hatzenpichler R."/>
            <person name="Goudeau D."/>
            <person name="Malmstrom R."/>
            <person name="Brazelton W.J."/>
            <person name="Woyke T."/>
            <person name="Hallam S.J."/>
            <person name="Tyson G.W."/>
            <person name="Wegener G."/>
            <person name="Boetius A."/>
            <person name="Orphan V."/>
        </authorList>
    </citation>
    <scope>NUCLEOTIDE SEQUENCE</scope>
</reference>
<dbReference type="Pfam" id="PF09754">
    <property type="entry name" value="PAC2"/>
    <property type="match status" value="1"/>
</dbReference>
<accession>A0A7G9Z0D9</accession>
<feature type="compositionally biased region" description="Basic and acidic residues" evidence="1">
    <location>
        <begin position="236"/>
        <end position="257"/>
    </location>
</feature>
<proteinExistence type="predicted"/>
<dbReference type="InterPro" id="IPR038389">
    <property type="entry name" value="PSMG2_sf"/>
</dbReference>
<evidence type="ECO:0000256" key="1">
    <source>
        <dbReference type="SAM" id="MobiDB-lite"/>
    </source>
</evidence>
<sequence>MGITKKAWITYRDKGRGRIHLKEPIAIVGSSGLRSVGQIVVDELVKKTDPRIFAELYSYGFPSVYYGPSYLGAPSVAGAKIAKGNVAHLPSVEFYALEQNQDIIITRGYQSYNAPNQYIVADKVTDLFKKYHVKMVISLGAQVIEEGITGCATDTALLEEMHKFGIKKTNVDSFIGFSGLVVAIGREKGLKGICLFANTTHNLADPEYPDFYAAKELLEKISEILGITVDTSDLEERGMTEGKITEEMQEQGQRREQEAEEPSGYV</sequence>